<dbReference type="GO" id="GO:0046872">
    <property type="term" value="F:metal ion binding"/>
    <property type="evidence" value="ECO:0007669"/>
    <property type="project" value="UniProtKB-KW"/>
</dbReference>
<keyword evidence="2" id="KW-0479">Metal-binding</keyword>
<dbReference type="PROSITE" id="PS51891">
    <property type="entry name" value="CENP_V_GFA"/>
    <property type="match status" value="1"/>
</dbReference>
<protein>
    <submittedName>
        <fullName evidence="5">GFA family protein</fullName>
    </submittedName>
</protein>
<accession>A0A6H2DLA5</accession>
<evidence type="ECO:0000259" key="4">
    <source>
        <dbReference type="PROSITE" id="PS51891"/>
    </source>
</evidence>
<proteinExistence type="inferred from homology"/>
<gene>
    <name evidence="5" type="ORF">HF685_09295</name>
</gene>
<dbReference type="RefSeq" id="WP_168819509.1">
    <property type="nucleotide sequence ID" value="NZ_CP051217.1"/>
</dbReference>
<organism evidence="5 6">
    <name type="scientific">Parasphingorhabdus halotolerans</name>
    <dbReference type="NCBI Taxonomy" id="2725558"/>
    <lineage>
        <taxon>Bacteria</taxon>
        <taxon>Pseudomonadati</taxon>
        <taxon>Pseudomonadota</taxon>
        <taxon>Alphaproteobacteria</taxon>
        <taxon>Sphingomonadales</taxon>
        <taxon>Sphingomonadaceae</taxon>
        <taxon>Parasphingorhabdus</taxon>
    </lineage>
</organism>
<reference evidence="5 6" key="1">
    <citation type="submission" date="2020-04" db="EMBL/GenBank/DDBJ databases">
        <title>Genome sequence for Sphingorhabdus sp. strain M1.</title>
        <authorList>
            <person name="Park S.-J."/>
        </authorList>
    </citation>
    <scope>NUCLEOTIDE SEQUENCE [LARGE SCALE GENOMIC DNA]</scope>
    <source>
        <strain evidence="5 6">JK6</strain>
    </source>
</reference>
<dbReference type="InterPro" id="IPR011057">
    <property type="entry name" value="Mss4-like_sf"/>
</dbReference>
<comment type="similarity">
    <text evidence="1">Belongs to the Gfa family.</text>
</comment>
<dbReference type="PANTHER" id="PTHR28620:SF1">
    <property type="entry name" value="CENP-V_GFA DOMAIN-CONTAINING PROTEIN"/>
    <property type="match status" value="1"/>
</dbReference>
<dbReference type="Proteomes" id="UP000501600">
    <property type="component" value="Chromosome"/>
</dbReference>
<dbReference type="KEGG" id="phao:HF685_09295"/>
<dbReference type="InterPro" id="IPR052355">
    <property type="entry name" value="CENP-V-like"/>
</dbReference>
<dbReference type="Pfam" id="PF04828">
    <property type="entry name" value="GFA"/>
    <property type="match status" value="1"/>
</dbReference>
<keyword evidence="6" id="KW-1185">Reference proteome</keyword>
<dbReference type="SUPFAM" id="SSF51316">
    <property type="entry name" value="Mss4-like"/>
    <property type="match status" value="1"/>
</dbReference>
<dbReference type="EMBL" id="CP051217">
    <property type="protein sequence ID" value="QJB69452.1"/>
    <property type="molecule type" value="Genomic_DNA"/>
</dbReference>
<dbReference type="GO" id="GO:0016846">
    <property type="term" value="F:carbon-sulfur lyase activity"/>
    <property type="evidence" value="ECO:0007669"/>
    <property type="project" value="InterPro"/>
</dbReference>
<sequence length="127" mass="13942">MSEKRREKGSENGSEMKGGCHCGAVRITVPGLPEQVSQCNCSLCRKTGWIGGYWHPDDVTIDAAEGALNGYVQGDRMITTWNCKTCGSHTHWTPITAPPERMGLNMRMFDLADWGHLPVTEVDGASF</sequence>
<dbReference type="InterPro" id="IPR006913">
    <property type="entry name" value="CENP-V/GFA"/>
</dbReference>
<evidence type="ECO:0000313" key="5">
    <source>
        <dbReference type="EMBL" id="QJB69452.1"/>
    </source>
</evidence>
<feature type="domain" description="CENP-V/GFA" evidence="4">
    <location>
        <begin position="16"/>
        <end position="127"/>
    </location>
</feature>
<evidence type="ECO:0000256" key="3">
    <source>
        <dbReference type="ARBA" id="ARBA00022833"/>
    </source>
</evidence>
<dbReference type="AlphaFoldDB" id="A0A6H2DLA5"/>
<evidence type="ECO:0000256" key="2">
    <source>
        <dbReference type="ARBA" id="ARBA00022723"/>
    </source>
</evidence>
<dbReference type="Gene3D" id="2.170.150.70">
    <property type="match status" value="1"/>
</dbReference>
<keyword evidence="3" id="KW-0862">Zinc</keyword>
<name>A0A6H2DLA5_9SPHN</name>
<evidence type="ECO:0000256" key="1">
    <source>
        <dbReference type="ARBA" id="ARBA00005495"/>
    </source>
</evidence>
<evidence type="ECO:0000313" key="6">
    <source>
        <dbReference type="Proteomes" id="UP000501600"/>
    </source>
</evidence>
<dbReference type="PANTHER" id="PTHR28620">
    <property type="entry name" value="CENTROMERE PROTEIN V"/>
    <property type="match status" value="1"/>
</dbReference>